<dbReference type="AlphaFoldDB" id="A0A6M3KKD3"/>
<proteinExistence type="predicted"/>
<protein>
    <submittedName>
        <fullName evidence="2">Uncharacterized protein</fullName>
    </submittedName>
</protein>
<name>A0A6M3KKD3_9ZZZZ</name>
<reference evidence="2" key="1">
    <citation type="submission" date="2020-03" db="EMBL/GenBank/DDBJ databases">
        <title>The deep terrestrial virosphere.</title>
        <authorList>
            <person name="Holmfeldt K."/>
            <person name="Nilsson E."/>
            <person name="Simone D."/>
            <person name="Lopez-Fernandez M."/>
            <person name="Wu X."/>
            <person name="de Brujin I."/>
            <person name="Lundin D."/>
            <person name="Andersson A."/>
            <person name="Bertilsson S."/>
            <person name="Dopson M."/>
        </authorList>
    </citation>
    <scope>NUCLEOTIDE SEQUENCE</scope>
    <source>
        <strain evidence="2">MM415A00479</strain>
        <strain evidence="1">MM415B01443</strain>
        <strain evidence="3">TM448B01123</strain>
    </source>
</reference>
<dbReference type="EMBL" id="MT142472">
    <property type="protein sequence ID" value="QJA81858.1"/>
    <property type="molecule type" value="Genomic_DNA"/>
</dbReference>
<sequence>MGIEQALKDFGIGRVGPYAGDAAGGLATELQNWSAIINKHRGIAMDKEILGMMSDTTSGKYFTNDDLVSLKEKYPHASTEELFKKLTNMANLKQRARMDTLTKAFDKYVLSLPKGPESLTNTDVTKFFQLNDVDQEWEGPRFLEFLNAAVARGAHPRLSEMKYFKVGPGEAVYGMRGGEAVSGEPIVQGAPKPEGVKVFNRTTGTKREVSRSVADSMIKTGQWIEGEPMAKEATAEEKKAESTQKTLTQFESDIMQVAMKIAGIESGQDITSEALGSKKETVVSDLKTKLRGMLQKYQDMGGDPMRFGVAPESTKQDVKDDDLAIQAMTEEYPPEKYKGQVIRDKKTGKEYRSTGLQWIEIRKIEQ</sequence>
<accession>A0A6M3KKD3</accession>
<dbReference type="EMBL" id="MT144707">
    <property type="protein sequence ID" value="QJH97922.1"/>
    <property type="molecule type" value="Genomic_DNA"/>
</dbReference>
<evidence type="ECO:0000313" key="1">
    <source>
        <dbReference type="EMBL" id="QJA58514.1"/>
    </source>
</evidence>
<dbReference type="EMBL" id="MT141327">
    <property type="protein sequence ID" value="QJA58514.1"/>
    <property type="molecule type" value="Genomic_DNA"/>
</dbReference>
<evidence type="ECO:0000313" key="3">
    <source>
        <dbReference type="EMBL" id="QJH97922.1"/>
    </source>
</evidence>
<evidence type="ECO:0000313" key="2">
    <source>
        <dbReference type="EMBL" id="QJA81858.1"/>
    </source>
</evidence>
<gene>
    <name evidence="2" type="ORF">MM415A00479_0017</name>
    <name evidence="1" type="ORF">MM415B01443_0010</name>
    <name evidence="3" type="ORF">TM448B01123_0008</name>
</gene>
<organism evidence="2">
    <name type="scientific">viral metagenome</name>
    <dbReference type="NCBI Taxonomy" id="1070528"/>
    <lineage>
        <taxon>unclassified sequences</taxon>
        <taxon>metagenomes</taxon>
        <taxon>organismal metagenomes</taxon>
    </lineage>
</organism>